<protein>
    <submittedName>
        <fullName evidence="10">Amino acid ABC transporter permease</fullName>
    </submittedName>
</protein>
<keyword evidence="3 8" id="KW-0813">Transport</keyword>
<feature type="transmembrane region" description="Helical" evidence="8">
    <location>
        <begin position="103"/>
        <end position="123"/>
    </location>
</feature>
<feature type="transmembrane region" description="Helical" evidence="8">
    <location>
        <begin position="331"/>
        <end position="357"/>
    </location>
</feature>
<reference evidence="10" key="1">
    <citation type="submission" date="2016-07" db="EMBL/GenBank/DDBJ databases">
        <title>Microvirga ossetica sp. nov. a new species of rhizobia isolated from root nodules of the legume species Vicia alpestris Steven originated from North Ossetia region in the Caucasus.</title>
        <authorList>
            <person name="Safronova V.I."/>
            <person name="Kuznetsova I.G."/>
            <person name="Sazanova A.L."/>
            <person name="Belimov A."/>
            <person name="Andronov E."/>
            <person name="Osledkin Y.S."/>
            <person name="Onishchuk O.P."/>
            <person name="Kurchak O.N."/>
            <person name="Shaposhnikov A.I."/>
            <person name="Willems A."/>
            <person name="Tikhonovich I.A."/>
        </authorList>
    </citation>
    <scope>NUCLEOTIDE SEQUENCE [LARGE SCALE GENOMIC DNA]</scope>
    <source>
        <strain evidence="10">V5/3M</strain>
    </source>
</reference>
<dbReference type="OrthoDB" id="7190458at2"/>
<feature type="transmembrane region" description="Helical" evidence="8">
    <location>
        <begin position="296"/>
        <end position="319"/>
    </location>
</feature>
<comment type="subcellular location">
    <subcellularLocation>
        <location evidence="1">Cell inner membrane</location>
        <topology evidence="1">Multi-pass membrane protein</topology>
    </subcellularLocation>
    <subcellularLocation>
        <location evidence="8">Cell membrane</location>
        <topology evidence="8">Multi-pass membrane protein</topology>
    </subcellularLocation>
</comment>
<evidence type="ECO:0000256" key="4">
    <source>
        <dbReference type="ARBA" id="ARBA00022475"/>
    </source>
</evidence>
<feature type="transmembrane region" description="Helical" evidence="8">
    <location>
        <begin position="167"/>
        <end position="187"/>
    </location>
</feature>
<evidence type="ECO:0000256" key="7">
    <source>
        <dbReference type="ARBA" id="ARBA00023136"/>
    </source>
</evidence>
<organism evidence="10">
    <name type="scientific">Microvirga ossetica</name>
    <dbReference type="NCBI Taxonomy" id="1882682"/>
    <lineage>
        <taxon>Bacteria</taxon>
        <taxon>Pseudomonadati</taxon>
        <taxon>Pseudomonadota</taxon>
        <taxon>Alphaproteobacteria</taxon>
        <taxon>Hyphomicrobiales</taxon>
        <taxon>Methylobacteriaceae</taxon>
        <taxon>Microvirga</taxon>
    </lineage>
</organism>
<dbReference type="CDD" id="cd06261">
    <property type="entry name" value="TM_PBP2"/>
    <property type="match status" value="1"/>
</dbReference>
<dbReference type="GO" id="GO:0006865">
    <property type="term" value="P:amino acid transport"/>
    <property type="evidence" value="ECO:0007669"/>
    <property type="project" value="TreeGrafter"/>
</dbReference>
<dbReference type="PANTHER" id="PTHR30614">
    <property type="entry name" value="MEMBRANE COMPONENT OF AMINO ACID ABC TRANSPORTER"/>
    <property type="match status" value="1"/>
</dbReference>
<gene>
    <name evidence="10" type="ORF">BB934_24685</name>
</gene>
<dbReference type="InterPro" id="IPR000515">
    <property type="entry name" value="MetI-like"/>
</dbReference>
<evidence type="ECO:0000256" key="8">
    <source>
        <dbReference type="RuleBase" id="RU363032"/>
    </source>
</evidence>
<dbReference type="InterPro" id="IPR035906">
    <property type="entry name" value="MetI-like_sf"/>
</dbReference>
<dbReference type="Pfam" id="PF00528">
    <property type="entry name" value="BPD_transp_1"/>
    <property type="match status" value="1"/>
</dbReference>
<feature type="transmembrane region" description="Helical" evidence="8">
    <location>
        <begin position="34"/>
        <end position="55"/>
    </location>
</feature>
<dbReference type="RefSeq" id="WP_099512093.1">
    <property type="nucleotide sequence ID" value="NZ_CP016616.1"/>
</dbReference>
<accession>A0A1B2EM07</accession>
<dbReference type="GO" id="GO:0022857">
    <property type="term" value="F:transmembrane transporter activity"/>
    <property type="evidence" value="ECO:0007669"/>
    <property type="project" value="InterPro"/>
</dbReference>
<dbReference type="InterPro" id="IPR043429">
    <property type="entry name" value="ArtM/GltK/GlnP/TcyL/YhdX-like"/>
</dbReference>
<feature type="domain" description="ABC transmembrane type-1" evidence="9">
    <location>
        <begin position="163"/>
        <end position="353"/>
    </location>
</feature>
<evidence type="ECO:0000313" key="10">
    <source>
        <dbReference type="EMBL" id="ANY81024.1"/>
    </source>
</evidence>
<dbReference type="SUPFAM" id="SSF161098">
    <property type="entry name" value="MetI-like"/>
    <property type="match status" value="1"/>
</dbReference>
<evidence type="ECO:0000256" key="6">
    <source>
        <dbReference type="ARBA" id="ARBA00022989"/>
    </source>
</evidence>
<evidence type="ECO:0000259" key="9">
    <source>
        <dbReference type="PROSITE" id="PS50928"/>
    </source>
</evidence>
<keyword evidence="6 8" id="KW-1133">Transmembrane helix</keyword>
<feature type="transmembrane region" description="Helical" evidence="8">
    <location>
        <begin position="130"/>
        <end position="155"/>
    </location>
</feature>
<keyword evidence="7 8" id="KW-0472">Membrane</keyword>
<keyword evidence="5 8" id="KW-0812">Transmembrane</keyword>
<name>A0A1B2EM07_9HYPH</name>
<proteinExistence type="inferred from homology"/>
<feature type="transmembrane region" description="Helical" evidence="8">
    <location>
        <begin position="199"/>
        <end position="224"/>
    </location>
</feature>
<comment type="similarity">
    <text evidence="2">Belongs to the binding-protein-dependent transport system permease family. HisMQ subfamily.</text>
</comment>
<dbReference type="PANTHER" id="PTHR30614:SF41">
    <property type="entry name" value="INNER MEMBRANE AMINO-ACID ABC TRANSPORTER PERMEASE PROTEIN YHDY"/>
    <property type="match status" value="1"/>
</dbReference>
<dbReference type="PROSITE" id="PS50928">
    <property type="entry name" value="ABC_TM1"/>
    <property type="match status" value="1"/>
</dbReference>
<dbReference type="Gene3D" id="1.10.3720.10">
    <property type="entry name" value="MetI-like"/>
    <property type="match status" value="1"/>
</dbReference>
<dbReference type="AlphaFoldDB" id="A0A1B2EM07"/>
<dbReference type="GO" id="GO:0043190">
    <property type="term" value="C:ATP-binding cassette (ABC) transporter complex"/>
    <property type="evidence" value="ECO:0007669"/>
    <property type="project" value="InterPro"/>
</dbReference>
<dbReference type="KEGG" id="moc:BB934_24685"/>
<sequence>MTTATDIAEAQLKMPVQREPDVGRRLLHRTLKPLIGTPVNAIVTLICLWILWLGIKGAYGWLVTRAVTEGGAQACKVGHGACWPFYAAKLRFMIFGVYPYDEHWRVLLAMVLFLGAIGVTMIPRFWSRGLLVLWGVTIGATAILISGGVFGLTYVPTTQWSGLPLSFLLSAVGLALGFPLGVVLALARSSKLPAIRVIAIIFIEVIRGVPLISILFMASVMLPLFMPSGVTVDKLLRAQIAIVIFAAAYIAEAVRGGLQAIPRGQHEAASAMSLHYWQAMRLVVLPQALKISIPPLVNISIGFFQDTTLVTIIGLLDFLSTVRTAMTDPNWVGIAVMEGYVFAAVVFLVFSYGMGAYSRFLERRMRLGHD</sequence>
<dbReference type="NCBIfam" id="TIGR01726">
    <property type="entry name" value="HEQRo_perm_3TM"/>
    <property type="match status" value="1"/>
</dbReference>
<evidence type="ECO:0000256" key="1">
    <source>
        <dbReference type="ARBA" id="ARBA00004429"/>
    </source>
</evidence>
<evidence type="ECO:0000256" key="5">
    <source>
        <dbReference type="ARBA" id="ARBA00022692"/>
    </source>
</evidence>
<dbReference type="EMBL" id="CP016616">
    <property type="protein sequence ID" value="ANY81024.1"/>
    <property type="molecule type" value="Genomic_DNA"/>
</dbReference>
<keyword evidence="4" id="KW-1003">Cell membrane</keyword>
<evidence type="ECO:0000256" key="3">
    <source>
        <dbReference type="ARBA" id="ARBA00022448"/>
    </source>
</evidence>
<feature type="transmembrane region" description="Helical" evidence="8">
    <location>
        <begin position="236"/>
        <end position="254"/>
    </location>
</feature>
<dbReference type="InterPro" id="IPR010065">
    <property type="entry name" value="AA_ABC_transptr_permease_3TM"/>
</dbReference>
<evidence type="ECO:0000256" key="2">
    <source>
        <dbReference type="ARBA" id="ARBA00010072"/>
    </source>
</evidence>